<sequence length="1300" mass="148082">MVEKQHAINDNNIINGGNINGQIGGTIVCLDLCCEGPIDQCTEMLAEKIIVPSFWAGAEQFVAQPAPLGGYESVQKALSWHIRHLLGELIQWDQLHLVSNTSVALELFVQCCCSPGDILLYPTPFADPELAGAFRSETASIDIVPVHLANASLLDIADLQHTMKRIGKRRRRVRALLLHNPHPIVGCKGNGQRQLAHILEWAVESKIFLLVDESLATMDLWEFSSCLGLDRRRGDELGNWLVWIWSGAKHFSLPGLEFAAILLPRPALSLLPFQPCAPLVQYLVANLLEDLDWASELFARRKSRLKELRRRTIEGMADLGLSKTLLASAEPMPWILVDLKMFLDDINFESERTLREELAKRTGLKLTSGEQLGMANPGWFRVRVEGSEDKISDVLVRLKMVLAGRKGSVLEWEKVDISPYVVLGRPGAGEARPKRGGGGQREVEQEGKARERQNEDESESNEEGGRRISLMGQVGSDDGDLLRQVFSVEDIRKKGSAAETGTEHAAKDEIIQKVFSIFPKERLHWKGPVAESGTNNRAEKVGTGKSATWTEEAFVDEQRNVQMMEKEGDTDRRNGTHFLKEHSEEQQLKAKVTVTTITTLSDLAFIENLVRSEKTDNVMPKNKMQLPRDGEYYEEVSTEKEEGREGEWLHPSAREGRSEEEGREGEWLHPSAREGRSEEEGREGEWLHPSAREGRSEEEGREGEWLHPSAREGRSEEEGREGEWLHPSAREGRSEEEGREGEWLHPSAREGRSEESFGRHSSDSHFAFYQQSVRCQHPLLTRSDSGMARPQRHRRADWSIDQCESGLRNHGPTAQMLNDSVSTEELRVKDEEGNEGGKWASDGEGAITVDLQFKTPKGFTEEELQTMVVSGGEQREVQDEPFEVAGWRPLEDVEPELNQIVVGEIDEDILQNEYDARHQKLSSALDEGSSFCPKQEEISWIEVNVDKVGAGMPPWKPLDQLEKEAEEEMRQGGGERDSLKKRQRRISVEATDVVEEWNARVRRKMKQVRKEEAEVELHFVDGDRMKREAASEVCWKVRDEEEYMTVVAVGDEPSEERTRQNVGKGRANRWRIPETEKRRWEEGPEDIPGRACYLQVHQRMQMGRRLEDDNWNTKEEQWINTWAPDEWFRRVPLREDLEDEDGTVLRSIKTENPKEYGKKSLVCRNPTHTASSDHCEPRKAYSIRRPTAMNENGQKKMKRAREGPTYEASPSLYSEIETFHHRGREGRSTVRTRHRHKWPRKRLQQRSPSRVTVTTTIGGGEDAQSEPIDRVTVSHTPGSRWIVSSVYRTTEWGWEKLSLR</sequence>
<dbReference type="Gene3D" id="3.40.640.10">
    <property type="entry name" value="Type I PLP-dependent aspartate aminotransferase-like (Major domain)"/>
    <property type="match status" value="1"/>
</dbReference>
<dbReference type="Pfam" id="PF00155">
    <property type="entry name" value="Aminotran_1_2"/>
    <property type="match status" value="1"/>
</dbReference>
<proteinExistence type="predicted"/>
<dbReference type="GO" id="GO:0006520">
    <property type="term" value="P:amino acid metabolic process"/>
    <property type="evidence" value="ECO:0007669"/>
    <property type="project" value="TreeGrafter"/>
</dbReference>
<dbReference type="PANTHER" id="PTHR43795">
    <property type="entry name" value="BIFUNCTIONAL ASPARTATE AMINOTRANSFERASE AND GLUTAMATE/ASPARTATE-PREPHENATE AMINOTRANSFERASE-RELATED"/>
    <property type="match status" value="1"/>
</dbReference>
<dbReference type="Gene3D" id="3.90.1150.10">
    <property type="entry name" value="Aspartate Aminotransferase, domain 1"/>
    <property type="match status" value="1"/>
</dbReference>
<feature type="compositionally biased region" description="Basic and acidic residues" evidence="2">
    <location>
        <begin position="441"/>
        <end position="455"/>
    </location>
</feature>
<name>A0A914HEL8_GLORO</name>
<dbReference type="WBParaSite" id="Gr19_v10_g16290.t1">
    <property type="protein sequence ID" value="Gr19_v10_g16290.t1"/>
    <property type="gene ID" value="Gr19_v10_g16290"/>
</dbReference>
<keyword evidence="1" id="KW-0663">Pyridoxal phosphate</keyword>
<protein>
    <submittedName>
        <fullName evidence="5">Aminotransferase class I/classII domain-containing protein</fullName>
    </submittedName>
</protein>
<dbReference type="GO" id="GO:0008483">
    <property type="term" value="F:transaminase activity"/>
    <property type="evidence" value="ECO:0007669"/>
    <property type="project" value="TreeGrafter"/>
</dbReference>
<evidence type="ECO:0000259" key="3">
    <source>
        <dbReference type="Pfam" id="PF00155"/>
    </source>
</evidence>
<accession>A0A914HEL8</accession>
<dbReference type="InterPro" id="IPR015424">
    <property type="entry name" value="PyrdxlP-dep_Trfase"/>
</dbReference>
<feature type="region of interest" description="Disordered" evidence="2">
    <location>
        <begin position="629"/>
        <end position="763"/>
    </location>
</feature>
<dbReference type="Proteomes" id="UP000887572">
    <property type="component" value="Unplaced"/>
</dbReference>
<feature type="region of interest" description="Disordered" evidence="2">
    <location>
        <begin position="426"/>
        <end position="476"/>
    </location>
</feature>
<dbReference type="SUPFAM" id="SSF53383">
    <property type="entry name" value="PLP-dependent transferases"/>
    <property type="match status" value="1"/>
</dbReference>
<reference evidence="5" key="1">
    <citation type="submission" date="2022-11" db="UniProtKB">
        <authorList>
            <consortium name="WormBaseParasite"/>
        </authorList>
    </citation>
    <scope>IDENTIFICATION</scope>
</reference>
<keyword evidence="4" id="KW-1185">Reference proteome</keyword>
<evidence type="ECO:0000256" key="1">
    <source>
        <dbReference type="ARBA" id="ARBA00022898"/>
    </source>
</evidence>
<dbReference type="InterPro" id="IPR015421">
    <property type="entry name" value="PyrdxlP-dep_Trfase_major"/>
</dbReference>
<dbReference type="InterPro" id="IPR050478">
    <property type="entry name" value="Ethylene_sulfur-biosynth"/>
</dbReference>
<organism evidence="4 5">
    <name type="scientific">Globodera rostochiensis</name>
    <name type="common">Golden nematode worm</name>
    <name type="synonym">Heterodera rostochiensis</name>
    <dbReference type="NCBI Taxonomy" id="31243"/>
    <lineage>
        <taxon>Eukaryota</taxon>
        <taxon>Metazoa</taxon>
        <taxon>Ecdysozoa</taxon>
        <taxon>Nematoda</taxon>
        <taxon>Chromadorea</taxon>
        <taxon>Rhabditida</taxon>
        <taxon>Tylenchina</taxon>
        <taxon>Tylenchomorpha</taxon>
        <taxon>Tylenchoidea</taxon>
        <taxon>Heteroderidae</taxon>
        <taxon>Heteroderinae</taxon>
        <taxon>Globodera</taxon>
    </lineage>
</organism>
<dbReference type="PANTHER" id="PTHR43795:SF39">
    <property type="entry name" value="AMINOTRANSFERASE CLASS I_CLASSII DOMAIN-CONTAINING PROTEIN"/>
    <property type="match status" value="1"/>
</dbReference>
<dbReference type="GO" id="GO:0030170">
    <property type="term" value="F:pyridoxal phosphate binding"/>
    <property type="evidence" value="ECO:0007669"/>
    <property type="project" value="InterPro"/>
</dbReference>
<evidence type="ECO:0000313" key="4">
    <source>
        <dbReference type="Proteomes" id="UP000887572"/>
    </source>
</evidence>
<dbReference type="InterPro" id="IPR015422">
    <property type="entry name" value="PyrdxlP-dep_Trfase_small"/>
</dbReference>
<evidence type="ECO:0000256" key="2">
    <source>
        <dbReference type="SAM" id="MobiDB-lite"/>
    </source>
</evidence>
<evidence type="ECO:0000313" key="5">
    <source>
        <dbReference type="WBParaSite" id="Gr19_v10_g16290.t1"/>
    </source>
</evidence>
<dbReference type="InterPro" id="IPR004839">
    <property type="entry name" value="Aminotransferase_I/II_large"/>
</dbReference>
<feature type="domain" description="Aminotransferase class I/classII large" evidence="3">
    <location>
        <begin position="93"/>
        <end position="397"/>
    </location>
</feature>